<dbReference type="OrthoDB" id="436405at2759"/>
<dbReference type="Proteomes" id="UP000800094">
    <property type="component" value="Unassembled WGS sequence"/>
</dbReference>
<evidence type="ECO:0000313" key="14">
    <source>
        <dbReference type="Proteomes" id="UP000800094"/>
    </source>
</evidence>
<evidence type="ECO:0000256" key="3">
    <source>
        <dbReference type="ARBA" id="ARBA00020726"/>
    </source>
</evidence>
<keyword evidence="11" id="KW-0811">Translocation</keyword>
<dbReference type="PANTHER" id="PTHR13032">
    <property type="entry name" value="MITOCHONDRIAL IMPORT INNER MEMBRANE TRANSLOCASE SUBUNIT TIM21"/>
    <property type="match status" value="1"/>
</dbReference>
<evidence type="ECO:0000313" key="13">
    <source>
        <dbReference type="EMBL" id="KAF2243004.1"/>
    </source>
</evidence>
<keyword evidence="11" id="KW-0653">Protein transport</keyword>
<evidence type="ECO:0000256" key="6">
    <source>
        <dbReference type="ARBA" id="ARBA00022946"/>
    </source>
</evidence>
<comment type="function">
    <text evidence="10">Essential component of the TIM23 complex, a complex that mediates the translocation of transit peptide-containing proteins across the mitochondrial inner membrane. Required to keep the TOM and the TIM23 complexes in close contact. At some point, it is released from the TOM23 complex to allow protein translocation into the mitochondrial matrix.</text>
</comment>
<keyword evidence="5 11" id="KW-0999">Mitochondrion inner membrane</keyword>
<dbReference type="GeneID" id="54587337"/>
<dbReference type="RefSeq" id="XP_033678008.1">
    <property type="nucleotide sequence ID" value="XM_033834007.1"/>
</dbReference>
<evidence type="ECO:0000256" key="12">
    <source>
        <dbReference type="SAM" id="MobiDB-lite"/>
    </source>
</evidence>
<comment type="subcellular location">
    <subcellularLocation>
        <location evidence="1 11">Mitochondrion inner membrane</location>
        <topology evidence="1 11">Single-pass membrane protein</topology>
    </subcellularLocation>
</comment>
<keyword evidence="9 11" id="KW-0472">Membrane</keyword>
<comment type="subunit">
    <text evidence="11">Component of the TIM23 complex.</text>
</comment>
<gene>
    <name evidence="13" type="ORF">BU26DRAFT_570415</name>
</gene>
<keyword evidence="8 11" id="KW-0496">Mitochondrion</keyword>
<dbReference type="AlphaFoldDB" id="A0A6A6HXR0"/>
<sequence>MAAIYRPTEAIQLLRPATWRPHVIPRKRTTARIAFSTSRPTPTTHSSSPPPPPPRRQVTVANDTGTVRWSELSPGEKAARTVQQSFNLSIVIVGVVLTGAVGYFLFSDVFSTNSKTAHFNRATDRIRRDPQCQKLLGDGSKISAHGEASWSRWARNRFIASTVETDNWGTEHLKFRFYVEGPLGQGVVHAHLTKRPSQNEFEYHTLAVDVKGHQRIYLENGDEKKNSKVAPKIFGARWW</sequence>
<protein>
    <recommendedName>
        <fullName evidence="3 11">Mitochondrial import inner membrane translocase subunit Tim21</fullName>
    </recommendedName>
</protein>
<accession>A0A6A6HXR0</accession>
<keyword evidence="6" id="KW-0809">Transit peptide</keyword>
<feature type="transmembrane region" description="Helical" evidence="11">
    <location>
        <begin position="86"/>
        <end position="106"/>
    </location>
</feature>
<keyword evidence="7 11" id="KW-1133">Transmembrane helix</keyword>
<reference evidence="13" key="1">
    <citation type="journal article" date="2020" name="Stud. Mycol.">
        <title>101 Dothideomycetes genomes: a test case for predicting lifestyles and emergence of pathogens.</title>
        <authorList>
            <person name="Haridas S."/>
            <person name="Albert R."/>
            <person name="Binder M."/>
            <person name="Bloem J."/>
            <person name="Labutti K."/>
            <person name="Salamov A."/>
            <person name="Andreopoulos B."/>
            <person name="Baker S."/>
            <person name="Barry K."/>
            <person name="Bills G."/>
            <person name="Bluhm B."/>
            <person name="Cannon C."/>
            <person name="Castanera R."/>
            <person name="Culley D."/>
            <person name="Daum C."/>
            <person name="Ezra D."/>
            <person name="Gonzalez J."/>
            <person name="Henrissat B."/>
            <person name="Kuo A."/>
            <person name="Liang C."/>
            <person name="Lipzen A."/>
            <person name="Lutzoni F."/>
            <person name="Magnuson J."/>
            <person name="Mondo S."/>
            <person name="Nolan M."/>
            <person name="Ohm R."/>
            <person name="Pangilinan J."/>
            <person name="Park H.-J."/>
            <person name="Ramirez L."/>
            <person name="Alfaro M."/>
            <person name="Sun H."/>
            <person name="Tritt A."/>
            <person name="Yoshinaga Y."/>
            <person name="Zwiers L.-H."/>
            <person name="Turgeon B."/>
            <person name="Goodwin S."/>
            <person name="Spatafora J."/>
            <person name="Crous P."/>
            <person name="Grigoriev I."/>
        </authorList>
    </citation>
    <scope>NUCLEOTIDE SEQUENCE</scope>
    <source>
        <strain evidence="13">CBS 122368</strain>
    </source>
</reference>
<proteinExistence type="inferred from homology"/>
<evidence type="ECO:0000256" key="2">
    <source>
        <dbReference type="ARBA" id="ARBA00010867"/>
    </source>
</evidence>
<evidence type="ECO:0000256" key="4">
    <source>
        <dbReference type="ARBA" id="ARBA00022692"/>
    </source>
</evidence>
<name>A0A6A6HXR0_9PLEO</name>
<evidence type="ECO:0000256" key="5">
    <source>
        <dbReference type="ARBA" id="ARBA00022792"/>
    </source>
</evidence>
<feature type="compositionally biased region" description="Low complexity" evidence="12">
    <location>
        <begin position="36"/>
        <end position="47"/>
    </location>
</feature>
<dbReference type="GO" id="GO:0005744">
    <property type="term" value="C:TIM23 mitochondrial import inner membrane translocase complex"/>
    <property type="evidence" value="ECO:0007669"/>
    <property type="project" value="UniProtKB-UniRule"/>
</dbReference>
<dbReference type="Gene3D" id="3.10.450.320">
    <property type="entry name" value="Mitochondrial import inner membrane translocase subunit Tim21"/>
    <property type="match status" value="1"/>
</dbReference>
<evidence type="ECO:0000256" key="1">
    <source>
        <dbReference type="ARBA" id="ARBA00004434"/>
    </source>
</evidence>
<evidence type="ECO:0000256" key="7">
    <source>
        <dbReference type="ARBA" id="ARBA00022989"/>
    </source>
</evidence>
<feature type="region of interest" description="Disordered" evidence="12">
    <location>
        <begin position="31"/>
        <end position="56"/>
    </location>
</feature>
<evidence type="ECO:0000256" key="9">
    <source>
        <dbReference type="ARBA" id="ARBA00023136"/>
    </source>
</evidence>
<dbReference type="GO" id="GO:0030150">
    <property type="term" value="P:protein import into mitochondrial matrix"/>
    <property type="evidence" value="ECO:0007669"/>
    <property type="project" value="UniProtKB-UniRule"/>
</dbReference>
<dbReference type="InterPro" id="IPR013261">
    <property type="entry name" value="Tim21"/>
</dbReference>
<dbReference type="EMBL" id="ML987206">
    <property type="protein sequence ID" value="KAF2243004.1"/>
    <property type="molecule type" value="Genomic_DNA"/>
</dbReference>
<comment type="similarity">
    <text evidence="2 11">Belongs to the TIM21 family.</text>
</comment>
<dbReference type="PANTHER" id="PTHR13032:SF6">
    <property type="entry name" value="MITOCHONDRIAL IMPORT INNER MEMBRANE TRANSLOCASE SUBUNIT TIM21"/>
    <property type="match status" value="1"/>
</dbReference>
<evidence type="ECO:0000256" key="8">
    <source>
        <dbReference type="ARBA" id="ARBA00023128"/>
    </source>
</evidence>
<keyword evidence="14" id="KW-1185">Reference proteome</keyword>
<evidence type="ECO:0000256" key="10">
    <source>
        <dbReference type="ARBA" id="ARBA00060204"/>
    </source>
</evidence>
<keyword evidence="11" id="KW-0813">Transport</keyword>
<dbReference type="Pfam" id="PF08294">
    <property type="entry name" value="TIM21"/>
    <property type="match status" value="1"/>
</dbReference>
<organism evidence="13 14">
    <name type="scientific">Trematosphaeria pertusa</name>
    <dbReference type="NCBI Taxonomy" id="390896"/>
    <lineage>
        <taxon>Eukaryota</taxon>
        <taxon>Fungi</taxon>
        <taxon>Dikarya</taxon>
        <taxon>Ascomycota</taxon>
        <taxon>Pezizomycotina</taxon>
        <taxon>Dothideomycetes</taxon>
        <taxon>Pleosporomycetidae</taxon>
        <taxon>Pleosporales</taxon>
        <taxon>Massarineae</taxon>
        <taxon>Trematosphaeriaceae</taxon>
        <taxon>Trematosphaeria</taxon>
    </lineage>
</organism>
<dbReference type="InterPro" id="IPR038552">
    <property type="entry name" value="Tim21_IMS_sf"/>
</dbReference>
<dbReference type="FunFam" id="3.10.450.320:FF:000002">
    <property type="entry name" value="Mitochondrial import inner membrane translocase subunit tim21"/>
    <property type="match status" value="1"/>
</dbReference>
<keyword evidence="4 11" id="KW-0812">Transmembrane</keyword>
<evidence type="ECO:0000256" key="11">
    <source>
        <dbReference type="RuleBase" id="RU367142"/>
    </source>
</evidence>